<accession>A0AAW2EYL0</accession>
<comment type="caution">
    <text evidence="2">The sequence shown here is derived from an EMBL/GenBank/DDBJ whole genome shotgun (WGS) entry which is preliminary data.</text>
</comment>
<evidence type="ECO:0000313" key="2">
    <source>
        <dbReference type="EMBL" id="KAL0108834.1"/>
    </source>
</evidence>
<keyword evidence="3" id="KW-1185">Reference proteome</keyword>
<feature type="coiled-coil region" evidence="1">
    <location>
        <begin position="64"/>
        <end position="104"/>
    </location>
</feature>
<evidence type="ECO:0000256" key="1">
    <source>
        <dbReference type="SAM" id="Coils"/>
    </source>
</evidence>
<organism evidence="2 3">
    <name type="scientific">Cardiocondyla obscurior</name>
    <dbReference type="NCBI Taxonomy" id="286306"/>
    <lineage>
        <taxon>Eukaryota</taxon>
        <taxon>Metazoa</taxon>
        <taxon>Ecdysozoa</taxon>
        <taxon>Arthropoda</taxon>
        <taxon>Hexapoda</taxon>
        <taxon>Insecta</taxon>
        <taxon>Pterygota</taxon>
        <taxon>Neoptera</taxon>
        <taxon>Endopterygota</taxon>
        <taxon>Hymenoptera</taxon>
        <taxon>Apocrita</taxon>
        <taxon>Aculeata</taxon>
        <taxon>Formicoidea</taxon>
        <taxon>Formicidae</taxon>
        <taxon>Myrmicinae</taxon>
        <taxon>Cardiocondyla</taxon>
    </lineage>
</organism>
<reference evidence="2 3" key="1">
    <citation type="submission" date="2023-03" db="EMBL/GenBank/DDBJ databases">
        <title>High recombination rates correlate with genetic variation in Cardiocondyla obscurior ants.</title>
        <authorList>
            <person name="Errbii M."/>
        </authorList>
    </citation>
    <scope>NUCLEOTIDE SEQUENCE [LARGE SCALE GENOMIC DNA]</scope>
    <source>
        <strain evidence="2">Alpha-2009</strain>
        <tissue evidence="2">Whole body</tissue>
    </source>
</reference>
<dbReference type="Proteomes" id="UP001430953">
    <property type="component" value="Unassembled WGS sequence"/>
</dbReference>
<dbReference type="EMBL" id="JADYXP020000015">
    <property type="protein sequence ID" value="KAL0108834.1"/>
    <property type="molecule type" value="Genomic_DNA"/>
</dbReference>
<sequence>MPFSCNQIENFVCQINLRRTMTRQLLRTSRSHGEHAVRVRNENVEASVRRSPFLTLNVFRVIDLKNLSKTVRDLKNLRKTVRDLKNLRKTVRDLKNLRKTVRNLKN</sequence>
<proteinExistence type="predicted"/>
<name>A0AAW2EYL0_9HYME</name>
<keyword evidence="1" id="KW-0175">Coiled coil</keyword>
<protein>
    <submittedName>
        <fullName evidence="2">Uncharacterized protein</fullName>
    </submittedName>
</protein>
<evidence type="ECO:0000313" key="3">
    <source>
        <dbReference type="Proteomes" id="UP001430953"/>
    </source>
</evidence>
<dbReference type="AlphaFoldDB" id="A0AAW2EYL0"/>
<gene>
    <name evidence="2" type="ORF">PUN28_014151</name>
</gene>